<dbReference type="AlphaFoldDB" id="A0AB37I1A0"/>
<dbReference type="InterPro" id="IPR046268">
    <property type="entry name" value="DUF6301"/>
</dbReference>
<organism evidence="1 2">
    <name type="scientific">Arachnia propionica</name>
    <dbReference type="NCBI Taxonomy" id="1750"/>
    <lineage>
        <taxon>Bacteria</taxon>
        <taxon>Bacillati</taxon>
        <taxon>Actinomycetota</taxon>
        <taxon>Actinomycetes</taxon>
        <taxon>Propionibacteriales</taxon>
        <taxon>Propionibacteriaceae</taxon>
        <taxon>Arachnia</taxon>
    </lineage>
</organism>
<dbReference type="RefSeq" id="WP_041696576.1">
    <property type="nucleotide sequence ID" value="NZ_CP040007.1"/>
</dbReference>
<evidence type="ECO:0000313" key="1">
    <source>
        <dbReference type="EMBL" id="QUC12031.1"/>
    </source>
</evidence>
<sequence>MTALTTEEFITWANRLANLPWPMTLEEFTTTAVKDFGWSTTEGKQRFAATFSKCSEYVLMGKNSDGRINDSFFPLGRAGSKEHVNKTLLNDLFVGYVAAGSNAWGEPFKTEHGKEPLMAWNHPTGCILQIVRTTSLVLFTFYTPQGAQCYE</sequence>
<accession>A0AB37I1A0</accession>
<evidence type="ECO:0000313" key="2">
    <source>
        <dbReference type="Proteomes" id="UP000677180"/>
    </source>
</evidence>
<dbReference type="Proteomes" id="UP000677180">
    <property type="component" value="Chromosome"/>
</dbReference>
<reference evidence="1" key="1">
    <citation type="submission" date="2021-03" db="EMBL/GenBank/DDBJ databases">
        <title>Human Oral Microbial Genomes.</title>
        <authorList>
            <person name="Johnston C.D."/>
            <person name="Chen T."/>
            <person name="Dewhirst F.E."/>
        </authorList>
    </citation>
    <scope>NUCLEOTIDE SEQUENCE</scope>
    <source>
        <strain evidence="1">F0714</strain>
    </source>
</reference>
<dbReference type="Pfam" id="PF19818">
    <property type="entry name" value="DUF6301"/>
    <property type="match status" value="1"/>
</dbReference>
<proteinExistence type="predicted"/>
<gene>
    <name evidence="1" type="ORF">J5A53_04890</name>
</gene>
<name>A0AB37I1A0_9ACTN</name>
<dbReference type="EMBL" id="CP072385">
    <property type="protein sequence ID" value="QUC12031.1"/>
    <property type="molecule type" value="Genomic_DNA"/>
</dbReference>
<protein>
    <submittedName>
        <fullName evidence="1">Uncharacterized protein</fullName>
    </submittedName>
</protein>